<keyword evidence="1" id="KW-0813">Transport</keyword>
<evidence type="ECO:0000256" key="4">
    <source>
        <dbReference type="ARBA" id="ARBA00022737"/>
    </source>
</evidence>
<dbReference type="Pfam" id="PF13187">
    <property type="entry name" value="Fer4_9"/>
    <property type="match status" value="1"/>
</dbReference>
<dbReference type="InterPro" id="IPR050572">
    <property type="entry name" value="Fe-S_Ferredoxin"/>
</dbReference>
<dbReference type="EMBL" id="JJRY01000006">
    <property type="protein sequence ID" value="KEF38748.1"/>
    <property type="molecule type" value="Genomic_DNA"/>
</dbReference>
<dbReference type="PROSITE" id="PS51379">
    <property type="entry name" value="4FE4S_FER_2"/>
    <property type="match status" value="3"/>
</dbReference>
<name>A0A072NPB7_SCHAZ</name>
<dbReference type="AlphaFoldDB" id="A0A072NPB7"/>
<dbReference type="PATRIC" id="fig|1348973.3.peg.1909"/>
<dbReference type="CDD" id="cd16373">
    <property type="entry name" value="DMSOR_beta_like"/>
    <property type="match status" value="1"/>
</dbReference>
<dbReference type="GO" id="GO:0046872">
    <property type="term" value="F:metal ion binding"/>
    <property type="evidence" value="ECO:0007669"/>
    <property type="project" value="UniProtKB-KW"/>
</dbReference>
<organism evidence="9 10">
    <name type="scientific">Schinkia azotoformans MEV2011</name>
    <dbReference type="NCBI Taxonomy" id="1348973"/>
    <lineage>
        <taxon>Bacteria</taxon>
        <taxon>Bacillati</taxon>
        <taxon>Bacillota</taxon>
        <taxon>Bacilli</taxon>
        <taxon>Bacillales</taxon>
        <taxon>Bacillaceae</taxon>
        <taxon>Calidifontibacillus/Schinkia group</taxon>
        <taxon>Schinkia</taxon>
    </lineage>
</organism>
<protein>
    <submittedName>
        <fullName evidence="9">Putative NADH:ubiquinone oxidoreductase, subunit RnfB</fullName>
    </submittedName>
</protein>
<dbReference type="InterPro" id="IPR017896">
    <property type="entry name" value="4Fe4S_Fe-S-bd"/>
</dbReference>
<evidence type="ECO:0000256" key="5">
    <source>
        <dbReference type="ARBA" id="ARBA00022982"/>
    </source>
</evidence>
<dbReference type="Gene3D" id="3.30.70.20">
    <property type="match status" value="2"/>
</dbReference>
<evidence type="ECO:0000259" key="8">
    <source>
        <dbReference type="PROSITE" id="PS51379"/>
    </source>
</evidence>
<reference evidence="9 10" key="1">
    <citation type="submission" date="2014-04" db="EMBL/GenBank/DDBJ databases">
        <title>Draft genome sequence of Bacillus azotoformans MEV2011, a (co-) denitrifying strain unable to grow in the presence of oxygen.</title>
        <authorList>
            <person name="Nielsen M."/>
            <person name="Schreiber L."/>
            <person name="Finster K."/>
            <person name="Schramm A."/>
        </authorList>
    </citation>
    <scope>NUCLEOTIDE SEQUENCE [LARGE SCALE GENOMIC DNA]</scope>
    <source>
        <strain evidence="9 10">MEV2011</strain>
    </source>
</reference>
<evidence type="ECO:0000313" key="9">
    <source>
        <dbReference type="EMBL" id="KEF38748.1"/>
    </source>
</evidence>
<dbReference type="PANTHER" id="PTHR43687">
    <property type="entry name" value="ADENYLYLSULFATE REDUCTASE, BETA SUBUNIT"/>
    <property type="match status" value="1"/>
</dbReference>
<dbReference type="PROSITE" id="PS00198">
    <property type="entry name" value="4FE4S_FER_1"/>
    <property type="match status" value="1"/>
</dbReference>
<proteinExistence type="predicted"/>
<keyword evidence="9" id="KW-0830">Ubiquinone</keyword>
<dbReference type="InterPro" id="IPR017900">
    <property type="entry name" value="4Fe4S_Fe_S_CS"/>
</dbReference>
<keyword evidence="2" id="KW-0004">4Fe-4S</keyword>
<dbReference type="SUPFAM" id="SSF54862">
    <property type="entry name" value="4Fe-4S ferredoxins"/>
    <property type="match status" value="1"/>
</dbReference>
<keyword evidence="7" id="KW-0411">Iron-sulfur</keyword>
<keyword evidence="5" id="KW-0249">Electron transport</keyword>
<dbReference type="PANTHER" id="PTHR43687:SF6">
    <property type="entry name" value="L-ASPARTATE SEMIALDEHYDE SULFURTRANSFERASE IRON-SULFUR SUBUNIT"/>
    <property type="match status" value="1"/>
</dbReference>
<keyword evidence="4" id="KW-0677">Repeat</keyword>
<dbReference type="OrthoDB" id="9810688at2"/>
<evidence type="ECO:0000256" key="1">
    <source>
        <dbReference type="ARBA" id="ARBA00022448"/>
    </source>
</evidence>
<evidence type="ECO:0000313" key="10">
    <source>
        <dbReference type="Proteomes" id="UP000027936"/>
    </source>
</evidence>
<comment type="caution">
    <text evidence="9">The sequence shown here is derived from an EMBL/GenBank/DDBJ whole genome shotgun (WGS) entry which is preliminary data.</text>
</comment>
<dbReference type="RefSeq" id="WP_035195274.1">
    <property type="nucleotide sequence ID" value="NZ_JJRY01000006.1"/>
</dbReference>
<feature type="domain" description="4Fe-4S ferredoxin-type" evidence="8">
    <location>
        <begin position="43"/>
        <end position="72"/>
    </location>
</feature>
<evidence type="ECO:0000256" key="7">
    <source>
        <dbReference type="ARBA" id="ARBA00023014"/>
    </source>
</evidence>
<accession>A0A072NPB7</accession>
<feature type="domain" description="4Fe-4S ferredoxin-type" evidence="8">
    <location>
        <begin position="80"/>
        <end position="111"/>
    </location>
</feature>
<dbReference type="GO" id="GO:0051539">
    <property type="term" value="F:4 iron, 4 sulfur cluster binding"/>
    <property type="evidence" value="ECO:0007669"/>
    <property type="project" value="UniProtKB-KW"/>
</dbReference>
<feature type="domain" description="4Fe-4S ferredoxin-type" evidence="8">
    <location>
        <begin position="153"/>
        <end position="172"/>
    </location>
</feature>
<keyword evidence="6" id="KW-0408">Iron</keyword>
<keyword evidence="3" id="KW-0479">Metal-binding</keyword>
<sequence>MKELLNRREFLTGNLKSALGLFGQMIIPTIDQERTFIRPPGAQDEIVFLTSCTRCGICRDVCPVTTIQLFNIESGAKLAGTPFLNPNEIACTYCNECSKHCPTDALEIPENGMVPPIGIAKVMKKNCIAYQDVMCDYCIRACPISGALTLEKGKPKVDSDFCNGCGQCVTSCIQHDTKGLYVKALSSLS</sequence>
<evidence type="ECO:0000256" key="6">
    <source>
        <dbReference type="ARBA" id="ARBA00023004"/>
    </source>
</evidence>
<gene>
    <name evidence="9" type="ORF">M670_01959</name>
</gene>
<evidence type="ECO:0000256" key="2">
    <source>
        <dbReference type="ARBA" id="ARBA00022485"/>
    </source>
</evidence>
<evidence type="ECO:0000256" key="3">
    <source>
        <dbReference type="ARBA" id="ARBA00022723"/>
    </source>
</evidence>
<dbReference type="Proteomes" id="UP000027936">
    <property type="component" value="Unassembled WGS sequence"/>
</dbReference>